<accession>A0A7R9LP19</accession>
<dbReference type="GO" id="GO:0004185">
    <property type="term" value="F:serine-type carboxypeptidase activity"/>
    <property type="evidence" value="ECO:0007669"/>
    <property type="project" value="UniProtKB-UniRule"/>
</dbReference>
<keyword evidence="2" id="KW-0645">Protease</keyword>
<evidence type="ECO:0000256" key="2">
    <source>
        <dbReference type="RuleBase" id="RU361156"/>
    </source>
</evidence>
<dbReference type="PANTHER" id="PTHR11802:SF201">
    <property type="entry name" value="CARBOXYPEPTIDASE"/>
    <property type="match status" value="1"/>
</dbReference>
<keyword evidence="2" id="KW-0121">Carboxypeptidase</keyword>
<dbReference type="EMBL" id="CAJPVJ010001957">
    <property type="protein sequence ID" value="CAG2165564.1"/>
    <property type="molecule type" value="Genomic_DNA"/>
</dbReference>
<dbReference type="PANTHER" id="PTHR11802">
    <property type="entry name" value="SERINE PROTEASE FAMILY S10 SERINE CARBOXYPEPTIDASE"/>
    <property type="match status" value="1"/>
</dbReference>
<dbReference type="SUPFAM" id="SSF53474">
    <property type="entry name" value="alpha/beta-Hydrolases"/>
    <property type="match status" value="1"/>
</dbReference>
<reference evidence="3" key="1">
    <citation type="submission" date="2020-11" db="EMBL/GenBank/DDBJ databases">
        <authorList>
            <person name="Tran Van P."/>
        </authorList>
    </citation>
    <scope>NUCLEOTIDE SEQUENCE</scope>
</reference>
<dbReference type="Pfam" id="PF00450">
    <property type="entry name" value="Peptidase_S10"/>
    <property type="match status" value="2"/>
</dbReference>
<dbReference type="PROSITE" id="PS00560">
    <property type="entry name" value="CARBOXYPEPT_SER_HIS"/>
    <property type="match status" value="1"/>
</dbReference>
<dbReference type="InterPro" id="IPR033124">
    <property type="entry name" value="Ser_caboxypep_his_AS"/>
</dbReference>
<dbReference type="GO" id="GO:0006508">
    <property type="term" value="P:proteolysis"/>
    <property type="evidence" value="ECO:0007669"/>
    <property type="project" value="UniProtKB-KW"/>
</dbReference>
<dbReference type="InterPro" id="IPR018202">
    <property type="entry name" value="Ser_caboxypep_ser_AS"/>
</dbReference>
<dbReference type="InterPro" id="IPR029058">
    <property type="entry name" value="AB_hydrolase_fold"/>
</dbReference>
<keyword evidence="2" id="KW-0732">Signal</keyword>
<dbReference type="AlphaFoldDB" id="A0A7R9LP19"/>
<feature type="chain" id="PRO_5035952802" description="Carboxypeptidase" evidence="2">
    <location>
        <begin position="17"/>
        <end position="447"/>
    </location>
</feature>
<gene>
    <name evidence="3" type="ORF">ONB1V03_LOCUS5104</name>
</gene>
<feature type="signal peptide" evidence="2">
    <location>
        <begin position="1"/>
        <end position="16"/>
    </location>
</feature>
<dbReference type="PRINTS" id="PR00724">
    <property type="entry name" value="CRBOXYPTASEC"/>
</dbReference>
<evidence type="ECO:0000313" key="3">
    <source>
        <dbReference type="EMBL" id="CAD7645234.1"/>
    </source>
</evidence>
<dbReference type="OrthoDB" id="1022205at2759"/>
<comment type="similarity">
    <text evidence="1 2">Belongs to the peptidase S10 family.</text>
</comment>
<evidence type="ECO:0000313" key="4">
    <source>
        <dbReference type="Proteomes" id="UP000728032"/>
    </source>
</evidence>
<dbReference type="InterPro" id="IPR001563">
    <property type="entry name" value="Peptidase_S10"/>
</dbReference>
<evidence type="ECO:0000256" key="1">
    <source>
        <dbReference type="ARBA" id="ARBA00009431"/>
    </source>
</evidence>
<dbReference type="Proteomes" id="UP000728032">
    <property type="component" value="Unassembled WGS sequence"/>
</dbReference>
<dbReference type="EC" id="3.4.16.-" evidence="2"/>
<protein>
    <recommendedName>
        <fullName evidence="2">Carboxypeptidase</fullName>
        <ecNumber evidence="2">3.4.16.-</ecNumber>
    </recommendedName>
</protein>
<proteinExistence type="inferred from homology"/>
<sequence>MNKLITICLLTTLVLANRVPTGCRLCKPALTPLVNTCFEKTWKPATKCMTSAYRRWDIPLNGKALWSAPLATPNSRERCCASWESYDCYKHAPLFKCNLHERIDVRIYLSKIIRWQSYTDCRRHHFYWFIESEQDPDNAPVVLWLNGGPLASSLLGLFTENGPYRVDSNGIKLTMNQYSWNKVANMLYMETPVGVGHSYDENVPEPHSDNNSTMMDNYFALESFLDKYPHLKKNAFYITGESYGGVYVPMLANEHVAIINAYNIYDNCPLEMDPYNISQAYNTNNKLFKQAQNVKQQVNCPHSGHMNYMNRADVRQALHVRSGAPKWTSYKGPQGYKIDDRNGSQTFVDLIEKYRIAKILVYNGDFDSVCDFITDGRFVEGLGYKTTDEYRPWTVDGKPDGVEGGFVQHYEKGISFLTVRGSGHMVPTDRPEAALQIIQALIGYAKL</sequence>
<name>A0A7R9LP19_9ACAR</name>
<organism evidence="3">
    <name type="scientific">Oppiella nova</name>
    <dbReference type="NCBI Taxonomy" id="334625"/>
    <lineage>
        <taxon>Eukaryota</taxon>
        <taxon>Metazoa</taxon>
        <taxon>Ecdysozoa</taxon>
        <taxon>Arthropoda</taxon>
        <taxon>Chelicerata</taxon>
        <taxon>Arachnida</taxon>
        <taxon>Acari</taxon>
        <taxon>Acariformes</taxon>
        <taxon>Sarcoptiformes</taxon>
        <taxon>Oribatida</taxon>
        <taxon>Brachypylina</taxon>
        <taxon>Oppioidea</taxon>
        <taxon>Oppiidae</taxon>
        <taxon>Oppiella</taxon>
    </lineage>
</organism>
<dbReference type="PROSITE" id="PS00131">
    <property type="entry name" value="CARBOXYPEPT_SER_SER"/>
    <property type="match status" value="1"/>
</dbReference>
<keyword evidence="4" id="KW-1185">Reference proteome</keyword>
<dbReference type="EMBL" id="OC916782">
    <property type="protein sequence ID" value="CAD7645234.1"/>
    <property type="molecule type" value="Genomic_DNA"/>
</dbReference>
<keyword evidence="2" id="KW-0378">Hydrolase</keyword>
<dbReference type="Gene3D" id="3.40.50.1820">
    <property type="entry name" value="alpha/beta hydrolase"/>
    <property type="match status" value="2"/>
</dbReference>